<dbReference type="InParanoid" id="F0Z701"/>
<dbReference type="eggNOG" id="ENOG502RHJ0">
    <property type="taxonomic scope" value="Eukaryota"/>
</dbReference>
<dbReference type="EMBL" id="GL870944">
    <property type="protein sequence ID" value="EGC40293.1"/>
    <property type="molecule type" value="Genomic_DNA"/>
</dbReference>
<dbReference type="OrthoDB" id="17224at2759"/>
<dbReference type="GeneID" id="10509133"/>
<dbReference type="GO" id="GO:0046872">
    <property type="term" value="F:metal ion binding"/>
    <property type="evidence" value="ECO:0007669"/>
    <property type="project" value="UniProtKB-KW"/>
</dbReference>
<dbReference type="Proteomes" id="UP000001064">
    <property type="component" value="Unassembled WGS sequence"/>
</dbReference>
<dbReference type="VEuPathDB" id="AmoebaDB:DICPUDRAFT_22069"/>
<dbReference type="OMA" id="HFKNIFT"/>
<feature type="non-terminal residue" evidence="4">
    <location>
        <position position="166"/>
    </location>
</feature>
<evidence type="ECO:0000259" key="3">
    <source>
        <dbReference type="Pfam" id="PF13359"/>
    </source>
</evidence>
<dbReference type="RefSeq" id="XP_003283229.1">
    <property type="nucleotide sequence ID" value="XM_003283181.1"/>
</dbReference>
<sequence length="166" mass="18918">IKILFGISDSTLERYFQEFLDIVSPLAMDNFKSYFNNRKDNSNKVEFMYHSNHTFATMVVDGSEQQISIPSDKDIRNLLYSGKKCKSTLTLLVYCCPKSGKVLHIGFLAGGCKNDNNLFKKDREFIDSLDSVLETIVADKGFRGLKKVYNNTCVIEAGRKNTKYNK</sequence>
<keyword evidence="5" id="KW-1185">Reference proteome</keyword>
<dbReference type="Pfam" id="PF13359">
    <property type="entry name" value="DDE_Tnp_4"/>
    <property type="match status" value="1"/>
</dbReference>
<reference evidence="5" key="1">
    <citation type="journal article" date="2011" name="Genome Biol.">
        <title>Comparative genomics of the social amoebae Dictyostelium discoideum and Dictyostelium purpureum.</title>
        <authorList>
            <consortium name="US DOE Joint Genome Institute (JGI-PGF)"/>
            <person name="Sucgang R."/>
            <person name="Kuo A."/>
            <person name="Tian X."/>
            <person name="Salerno W."/>
            <person name="Parikh A."/>
            <person name="Feasley C.L."/>
            <person name="Dalin E."/>
            <person name="Tu H."/>
            <person name="Huang E."/>
            <person name="Barry K."/>
            <person name="Lindquist E."/>
            <person name="Shapiro H."/>
            <person name="Bruce D."/>
            <person name="Schmutz J."/>
            <person name="Salamov A."/>
            <person name="Fey P."/>
            <person name="Gaudet P."/>
            <person name="Anjard C."/>
            <person name="Babu M.M."/>
            <person name="Basu S."/>
            <person name="Bushmanova Y."/>
            <person name="van der Wel H."/>
            <person name="Katoh-Kurasawa M."/>
            <person name="Dinh C."/>
            <person name="Coutinho P.M."/>
            <person name="Saito T."/>
            <person name="Elias M."/>
            <person name="Schaap P."/>
            <person name="Kay R.R."/>
            <person name="Henrissat B."/>
            <person name="Eichinger L."/>
            <person name="Rivero F."/>
            <person name="Putnam N.H."/>
            <person name="West C.M."/>
            <person name="Loomis W.F."/>
            <person name="Chisholm R.L."/>
            <person name="Shaulsky G."/>
            <person name="Strassmann J.E."/>
            <person name="Queller D.C."/>
            <person name="Kuspa A."/>
            <person name="Grigoriev I.V."/>
        </authorList>
    </citation>
    <scope>NUCLEOTIDE SEQUENCE [LARGE SCALE GENOMIC DNA]</scope>
    <source>
        <strain evidence="5">QSDP1</strain>
    </source>
</reference>
<organism evidence="4 5">
    <name type="scientific">Dictyostelium purpureum</name>
    <name type="common">Slime mold</name>
    <dbReference type="NCBI Taxonomy" id="5786"/>
    <lineage>
        <taxon>Eukaryota</taxon>
        <taxon>Amoebozoa</taxon>
        <taxon>Evosea</taxon>
        <taxon>Eumycetozoa</taxon>
        <taxon>Dictyostelia</taxon>
        <taxon>Dictyosteliales</taxon>
        <taxon>Dictyosteliaceae</taxon>
        <taxon>Dictyostelium</taxon>
    </lineage>
</organism>
<evidence type="ECO:0000256" key="2">
    <source>
        <dbReference type="ARBA" id="ARBA00022723"/>
    </source>
</evidence>
<evidence type="ECO:0000256" key="1">
    <source>
        <dbReference type="ARBA" id="ARBA00001968"/>
    </source>
</evidence>
<feature type="domain" description="DDE Tnp4" evidence="3">
    <location>
        <begin position="60"/>
        <end position="148"/>
    </location>
</feature>
<dbReference type="InterPro" id="IPR027806">
    <property type="entry name" value="HARBI1_dom"/>
</dbReference>
<evidence type="ECO:0000313" key="4">
    <source>
        <dbReference type="EMBL" id="EGC40293.1"/>
    </source>
</evidence>
<comment type="cofactor">
    <cofactor evidence="1">
        <name>a divalent metal cation</name>
        <dbReference type="ChEBI" id="CHEBI:60240"/>
    </cofactor>
</comment>
<feature type="non-terminal residue" evidence="4">
    <location>
        <position position="1"/>
    </location>
</feature>
<gene>
    <name evidence="4" type="ORF">DICPUDRAFT_22069</name>
</gene>
<dbReference type="FunCoup" id="F0Z701">
    <property type="interactions" value="937"/>
</dbReference>
<dbReference type="KEGG" id="dpp:DICPUDRAFT_22069"/>
<name>F0Z701_DICPU</name>
<keyword evidence="2" id="KW-0479">Metal-binding</keyword>
<protein>
    <recommendedName>
        <fullName evidence="3">DDE Tnp4 domain-containing protein</fullName>
    </recommendedName>
</protein>
<accession>F0Z701</accession>
<evidence type="ECO:0000313" key="5">
    <source>
        <dbReference type="Proteomes" id="UP000001064"/>
    </source>
</evidence>
<proteinExistence type="predicted"/>
<dbReference type="AlphaFoldDB" id="F0Z701"/>